<evidence type="ECO:0000313" key="12">
    <source>
        <dbReference type="Proteomes" id="UP001259982"/>
    </source>
</evidence>
<proteinExistence type="inferred from homology"/>
<evidence type="ECO:0000256" key="5">
    <source>
        <dbReference type="ARBA" id="ARBA00022857"/>
    </source>
</evidence>
<dbReference type="GO" id="GO:0004146">
    <property type="term" value="F:dihydrofolate reductase activity"/>
    <property type="evidence" value="ECO:0007669"/>
    <property type="project" value="UniProtKB-EC"/>
</dbReference>
<dbReference type="PROSITE" id="PS00075">
    <property type="entry name" value="DHFR_1"/>
    <property type="match status" value="1"/>
</dbReference>
<dbReference type="Pfam" id="PF00186">
    <property type="entry name" value="DHFR_1"/>
    <property type="match status" value="1"/>
</dbReference>
<keyword evidence="5 8" id="KW-0521">NADP</keyword>
<dbReference type="PRINTS" id="PR00070">
    <property type="entry name" value="DHFR"/>
</dbReference>
<comment type="pathway">
    <text evidence="1 8">Cofactor biosynthesis; tetrahydrofolate biosynthesis; 5,6,7,8-tetrahydrofolate from 7,8-dihydrofolate: step 1/1.</text>
</comment>
<comment type="caution">
    <text evidence="11">The sequence shown here is derived from an EMBL/GenBank/DDBJ whole genome shotgun (WGS) entry which is preliminary data.</text>
</comment>
<dbReference type="InterPro" id="IPR024072">
    <property type="entry name" value="DHFR-like_dom_sf"/>
</dbReference>
<dbReference type="EC" id="1.5.1.3" evidence="3 8"/>
<comment type="function">
    <text evidence="7 8">Key enzyme in folate metabolism. Catalyzes an essential reaction for de novo glycine and purine synthesis, and for DNA precursor synthesis.</text>
</comment>
<dbReference type="InterPro" id="IPR001796">
    <property type="entry name" value="DHFR_dom"/>
</dbReference>
<sequence length="171" mass="19223">MSLIVAMDNNGVIGHEGGMPWHLPADLRHFRQHTTGKPILMGRRTFESIGRPLPNRDNLVLTRQPDFHAEGVHRVADLQAGIDLADADGATEMMVIGGAQIYDLALPRADRLLITRIDGTFPGDTWFPAIDETEWDTVADEYRAADERNPVACRFLDLRRRHRPGPVNHEE</sequence>
<evidence type="ECO:0000313" key="11">
    <source>
        <dbReference type="EMBL" id="MDT0619191.1"/>
    </source>
</evidence>
<dbReference type="Gene3D" id="3.40.430.10">
    <property type="entry name" value="Dihydrofolate Reductase, subunit A"/>
    <property type="match status" value="1"/>
</dbReference>
<reference evidence="11 12" key="1">
    <citation type="submission" date="2023-09" db="EMBL/GenBank/DDBJ databases">
        <authorList>
            <person name="Rey-Velasco X."/>
        </authorList>
    </citation>
    <scope>NUCLEOTIDE SEQUENCE [LARGE SCALE GENOMIC DNA]</scope>
    <source>
        <strain evidence="11 12">P385</strain>
    </source>
</reference>
<comment type="similarity">
    <text evidence="2 8 9">Belongs to the dihydrofolate reductase family.</text>
</comment>
<keyword evidence="6 8" id="KW-0560">Oxidoreductase</keyword>
<evidence type="ECO:0000256" key="1">
    <source>
        <dbReference type="ARBA" id="ARBA00004903"/>
    </source>
</evidence>
<comment type="catalytic activity">
    <reaction evidence="8">
        <text>(6S)-5,6,7,8-tetrahydrofolate + NADP(+) = 7,8-dihydrofolate + NADPH + H(+)</text>
        <dbReference type="Rhea" id="RHEA:15009"/>
        <dbReference type="ChEBI" id="CHEBI:15378"/>
        <dbReference type="ChEBI" id="CHEBI:57451"/>
        <dbReference type="ChEBI" id="CHEBI:57453"/>
        <dbReference type="ChEBI" id="CHEBI:57783"/>
        <dbReference type="ChEBI" id="CHEBI:58349"/>
        <dbReference type="EC" id="1.5.1.3"/>
    </reaction>
</comment>
<feature type="domain" description="DHFR" evidence="10">
    <location>
        <begin position="1"/>
        <end position="160"/>
    </location>
</feature>
<dbReference type="PROSITE" id="PS51330">
    <property type="entry name" value="DHFR_2"/>
    <property type="match status" value="1"/>
</dbReference>
<evidence type="ECO:0000256" key="3">
    <source>
        <dbReference type="ARBA" id="ARBA00012856"/>
    </source>
</evidence>
<dbReference type="InterPro" id="IPR012259">
    <property type="entry name" value="DHFR"/>
</dbReference>
<evidence type="ECO:0000259" key="10">
    <source>
        <dbReference type="PROSITE" id="PS51330"/>
    </source>
</evidence>
<dbReference type="PANTHER" id="PTHR48069:SF3">
    <property type="entry name" value="DIHYDROFOLATE REDUCTASE"/>
    <property type="match status" value="1"/>
</dbReference>
<name>A0ABU3B9N0_9GAMM</name>
<dbReference type="SUPFAM" id="SSF53597">
    <property type="entry name" value="Dihydrofolate reductase-like"/>
    <property type="match status" value="1"/>
</dbReference>
<dbReference type="PIRSF" id="PIRSF000194">
    <property type="entry name" value="DHFR"/>
    <property type="match status" value="1"/>
</dbReference>
<keyword evidence="12" id="KW-1185">Reference proteome</keyword>
<keyword evidence="4 8" id="KW-0554">One-carbon metabolism</keyword>
<evidence type="ECO:0000256" key="2">
    <source>
        <dbReference type="ARBA" id="ARBA00009539"/>
    </source>
</evidence>
<evidence type="ECO:0000256" key="4">
    <source>
        <dbReference type="ARBA" id="ARBA00022563"/>
    </source>
</evidence>
<protein>
    <recommendedName>
        <fullName evidence="3 8">Dihydrofolate reductase</fullName>
        <ecNumber evidence="3 8">1.5.1.3</ecNumber>
    </recommendedName>
</protein>
<evidence type="ECO:0000256" key="7">
    <source>
        <dbReference type="ARBA" id="ARBA00025067"/>
    </source>
</evidence>
<organism evidence="11 12">
    <name type="scientific">Spectribacter acetivorans</name>
    <dbReference type="NCBI Taxonomy" id="3075603"/>
    <lineage>
        <taxon>Bacteria</taxon>
        <taxon>Pseudomonadati</taxon>
        <taxon>Pseudomonadota</taxon>
        <taxon>Gammaproteobacteria</taxon>
        <taxon>Salinisphaerales</taxon>
        <taxon>Salinisphaeraceae</taxon>
        <taxon>Spectribacter</taxon>
    </lineage>
</organism>
<evidence type="ECO:0000256" key="9">
    <source>
        <dbReference type="RuleBase" id="RU004474"/>
    </source>
</evidence>
<dbReference type="InterPro" id="IPR017925">
    <property type="entry name" value="DHFR_CS"/>
</dbReference>
<dbReference type="Proteomes" id="UP001259982">
    <property type="component" value="Unassembled WGS sequence"/>
</dbReference>
<dbReference type="EMBL" id="JAVRHY010000011">
    <property type="protein sequence ID" value="MDT0619191.1"/>
    <property type="molecule type" value="Genomic_DNA"/>
</dbReference>
<accession>A0ABU3B9N0</accession>
<dbReference type="CDD" id="cd00209">
    <property type="entry name" value="DHFR"/>
    <property type="match status" value="1"/>
</dbReference>
<evidence type="ECO:0000256" key="8">
    <source>
        <dbReference type="PIRNR" id="PIRNR000194"/>
    </source>
</evidence>
<evidence type="ECO:0000256" key="6">
    <source>
        <dbReference type="ARBA" id="ARBA00023002"/>
    </source>
</evidence>
<gene>
    <name evidence="11" type="ORF">RM531_11965</name>
</gene>
<dbReference type="PANTHER" id="PTHR48069">
    <property type="entry name" value="DIHYDROFOLATE REDUCTASE"/>
    <property type="match status" value="1"/>
</dbReference>